<dbReference type="Pfam" id="PF01810">
    <property type="entry name" value="LysE"/>
    <property type="match status" value="1"/>
</dbReference>
<dbReference type="Proteomes" id="UP000193427">
    <property type="component" value="Chromosome"/>
</dbReference>
<organism evidence="6 7">
    <name type="scientific">Piscinibacter gummiphilus</name>
    <dbReference type="NCBI Taxonomy" id="946333"/>
    <lineage>
        <taxon>Bacteria</taxon>
        <taxon>Pseudomonadati</taxon>
        <taxon>Pseudomonadota</taxon>
        <taxon>Betaproteobacteria</taxon>
        <taxon>Burkholderiales</taxon>
        <taxon>Sphaerotilaceae</taxon>
        <taxon>Piscinibacter</taxon>
    </lineage>
</organism>
<protein>
    <submittedName>
        <fullName evidence="6">Lysine transporter LysE</fullName>
    </submittedName>
</protein>
<evidence type="ECO:0000313" key="6">
    <source>
        <dbReference type="EMBL" id="ARN22996.1"/>
    </source>
</evidence>
<keyword evidence="3" id="KW-0812">Transmembrane</keyword>
<dbReference type="GO" id="GO:0015171">
    <property type="term" value="F:amino acid transmembrane transporter activity"/>
    <property type="evidence" value="ECO:0007669"/>
    <property type="project" value="TreeGrafter"/>
</dbReference>
<comment type="subcellular location">
    <subcellularLocation>
        <location evidence="1">Cell membrane</location>
        <topology evidence="1">Multi-pass membrane protein</topology>
    </subcellularLocation>
</comment>
<dbReference type="OrthoDB" id="9804822at2"/>
<name>A0A1W6LFK0_9BURK</name>
<dbReference type="STRING" id="946333.A4W93_25495"/>
<evidence type="ECO:0000256" key="5">
    <source>
        <dbReference type="ARBA" id="ARBA00023136"/>
    </source>
</evidence>
<sequence length="212" mass="22805">MISLTTLAVFAGAALLMALTPGPNMLYLISRSLCQGWRAGLMSWVGVVLGFTVHMCSAALGLTALFMAVPLGYEVLKFAGVCYLLWMAWQAVKPGASSPFEARELPDESPRRLFTMGLLTSILNPKVAIFYLSVLPQFISPEHGSVLGQSLALGSTQILIGASVNLAVTLGAARIARWFARNPAWLAVQRYVMGLVLGALAVRLLVEQRRAV</sequence>
<evidence type="ECO:0000256" key="4">
    <source>
        <dbReference type="ARBA" id="ARBA00022989"/>
    </source>
</evidence>
<dbReference type="EMBL" id="CP015118">
    <property type="protein sequence ID" value="ARN22996.1"/>
    <property type="molecule type" value="Genomic_DNA"/>
</dbReference>
<dbReference type="InterPro" id="IPR001123">
    <property type="entry name" value="LeuE-type"/>
</dbReference>
<evidence type="ECO:0000256" key="1">
    <source>
        <dbReference type="ARBA" id="ARBA00004651"/>
    </source>
</evidence>
<evidence type="ECO:0000256" key="3">
    <source>
        <dbReference type="ARBA" id="ARBA00022692"/>
    </source>
</evidence>
<dbReference type="AlphaFoldDB" id="A0A1W6LFK0"/>
<keyword evidence="2" id="KW-1003">Cell membrane</keyword>
<proteinExistence type="predicted"/>
<dbReference type="PIRSF" id="PIRSF006324">
    <property type="entry name" value="LeuE"/>
    <property type="match status" value="1"/>
</dbReference>
<dbReference type="GO" id="GO:0005886">
    <property type="term" value="C:plasma membrane"/>
    <property type="evidence" value="ECO:0007669"/>
    <property type="project" value="UniProtKB-SubCell"/>
</dbReference>
<keyword evidence="5" id="KW-0472">Membrane</keyword>
<dbReference type="RefSeq" id="WP_085753310.1">
    <property type="nucleotide sequence ID" value="NZ_BSPR01000015.1"/>
</dbReference>
<dbReference type="KEGG" id="rgu:A4W93_25495"/>
<evidence type="ECO:0000256" key="2">
    <source>
        <dbReference type="ARBA" id="ARBA00022475"/>
    </source>
</evidence>
<dbReference type="PANTHER" id="PTHR30086">
    <property type="entry name" value="ARGININE EXPORTER PROTEIN ARGO"/>
    <property type="match status" value="1"/>
</dbReference>
<keyword evidence="7" id="KW-1185">Reference proteome</keyword>
<evidence type="ECO:0000313" key="7">
    <source>
        <dbReference type="Proteomes" id="UP000193427"/>
    </source>
</evidence>
<reference evidence="6 7" key="1">
    <citation type="submission" date="2016-04" db="EMBL/GenBank/DDBJ databases">
        <title>Complete genome sequence of natural rubber-degrading, novel Gram-negative bacterium, Rhizobacter gummiphilus strain NS21.</title>
        <authorList>
            <person name="Tabata M."/>
            <person name="Kasai D."/>
            <person name="Fukuda M."/>
        </authorList>
    </citation>
    <scope>NUCLEOTIDE SEQUENCE [LARGE SCALE GENOMIC DNA]</scope>
    <source>
        <strain evidence="6 7">NS21</strain>
    </source>
</reference>
<keyword evidence="4" id="KW-1133">Transmembrane helix</keyword>
<gene>
    <name evidence="6" type="ORF">A4W93_25495</name>
</gene>
<dbReference type="PANTHER" id="PTHR30086:SF20">
    <property type="entry name" value="ARGININE EXPORTER PROTEIN ARGO-RELATED"/>
    <property type="match status" value="1"/>
</dbReference>
<accession>A0A1W6LFK0</accession>